<feature type="region of interest" description="Disordered" evidence="2">
    <location>
        <begin position="827"/>
        <end position="847"/>
    </location>
</feature>
<proteinExistence type="predicted"/>
<feature type="region of interest" description="Disordered" evidence="2">
    <location>
        <begin position="605"/>
        <end position="634"/>
    </location>
</feature>
<feature type="region of interest" description="Disordered" evidence="2">
    <location>
        <begin position="295"/>
        <end position="318"/>
    </location>
</feature>
<gene>
    <name evidence="3" type="ORF">cyc_08350</name>
</gene>
<dbReference type="EMBL" id="JROU02001041">
    <property type="protein sequence ID" value="OEH77601.1"/>
    <property type="molecule type" value="Genomic_DNA"/>
</dbReference>
<evidence type="ECO:0000256" key="2">
    <source>
        <dbReference type="SAM" id="MobiDB-lite"/>
    </source>
</evidence>
<sequence>MDAIAAEDEAAAAMQEAEVCLFAAEEAAAHAARATLAEAEASAAVPLAAHFATAEATAEAVVWQSEADTMLGAYDVAARKGTGVSAGDLAAAFRPSAASAIFEEGEAAPLATEAFAKAATPSIAEGAALQDSYMAVNPVDERLAEGSSVSAAAKAAEVDIPSAERISPLPPQQQHQCVHAEDAPMPLRILLQTFANAAESIDSSDTGLLVGAAASASEAPAQERVQLQQFGVNAQHMEGQQKTQEKQPSPPKQRREGDLSCGVRKSAPCESAAAAAPSVMVFHSKTFALLVVEQRRERRQQPQSQEKGDVPPSEGEKRMTLQECWLTRCTQSRLRAARRQQPPRKRCGLYAGSKKEFFRSRNSLRTGSSSSAVLSRGQSLLQPLIPSASSARRLAATGSAASPAPCKALPLGGALTARRMPASSDSRSVRRYSLQRRSSAPSAAEAAAAIAQVAAATAAAEEAAALAEAEKAAAELAAAAAAAAAAATAGEATAFSALRGACATSFSLTLSSDSSVMSPSSVASAQSNLPPPAAAAAPAAGVSTRRFPKPQTLCSPSPTTRAAPHATGIVSAAAAPHDLCAKTTRAADYSPPACPSAKQEVLRARRTARQSQQKHQPFQPKLERSPSRICTCSRGGKHAAASDEACSSHEGGAAQLEQEKRQLQPAEQQRCQTFKRSMTNSVVKQQPTVLALAEAAPPADCPSAPLHALQHDGYPSSSEATAAAAAAAVAAMPGRSLHSVEPIAAAAAADGFSSRFLADTPSSVSTSPPAALFFFACADSQLLRAAAEPGGLQQAALQAAALTPSPPSQQLLVTAVILGGTIPAAEAAMGPPAPTTPHSATTTTSSSASRFAAAPSPVFSQHGHQHQQQLSAALLCAVSPGPCRVEANLLLQEVQPRMLICGRPAAEDSGAATAETAVAKDRPKLVTPLMLLPASFFGGCDSVLLQRQDLIAVAATERVLPLFRLTYS</sequence>
<dbReference type="InParanoid" id="A0A1D3D2D7"/>
<protein>
    <submittedName>
        <fullName evidence="3">Uncharacterized protein</fullName>
    </submittedName>
</protein>
<evidence type="ECO:0000313" key="4">
    <source>
        <dbReference type="Proteomes" id="UP000095192"/>
    </source>
</evidence>
<keyword evidence="4" id="KW-1185">Reference proteome</keyword>
<organism evidence="3 4">
    <name type="scientific">Cyclospora cayetanensis</name>
    <dbReference type="NCBI Taxonomy" id="88456"/>
    <lineage>
        <taxon>Eukaryota</taxon>
        <taxon>Sar</taxon>
        <taxon>Alveolata</taxon>
        <taxon>Apicomplexa</taxon>
        <taxon>Conoidasida</taxon>
        <taxon>Coccidia</taxon>
        <taxon>Eucoccidiorida</taxon>
        <taxon>Eimeriorina</taxon>
        <taxon>Eimeriidae</taxon>
        <taxon>Cyclospora</taxon>
    </lineage>
</organism>
<comment type="caution">
    <text evidence="3">The sequence shown here is derived from an EMBL/GenBank/DDBJ whole genome shotgun (WGS) entry which is preliminary data.</text>
</comment>
<feature type="coiled-coil region" evidence="1">
    <location>
        <begin position="459"/>
        <end position="486"/>
    </location>
</feature>
<dbReference type="VEuPathDB" id="ToxoDB:LOC113146576"/>
<dbReference type="VEuPathDB" id="ToxoDB:LOC34624103"/>
<accession>A0A1D3D2D7</accession>
<dbReference type="AlphaFoldDB" id="A0A1D3D2D7"/>
<dbReference type="VEuPathDB" id="ToxoDB:cyc_08350"/>
<evidence type="ECO:0000256" key="1">
    <source>
        <dbReference type="SAM" id="Coils"/>
    </source>
</evidence>
<dbReference type="Proteomes" id="UP000095192">
    <property type="component" value="Unassembled WGS sequence"/>
</dbReference>
<name>A0A1D3D2D7_9EIME</name>
<dbReference type="VEuPathDB" id="ToxoDB:LOC113146575"/>
<feature type="compositionally biased region" description="Low complexity" evidence="2">
    <location>
        <begin position="517"/>
        <end position="527"/>
    </location>
</feature>
<feature type="region of interest" description="Disordered" evidence="2">
    <location>
        <begin position="235"/>
        <end position="263"/>
    </location>
</feature>
<evidence type="ECO:0000313" key="3">
    <source>
        <dbReference type="EMBL" id="OEH77601.1"/>
    </source>
</evidence>
<keyword evidence="1" id="KW-0175">Coiled coil</keyword>
<feature type="region of interest" description="Disordered" evidence="2">
    <location>
        <begin position="517"/>
        <end position="563"/>
    </location>
</feature>
<reference evidence="3 4" key="1">
    <citation type="journal article" date="2016" name="BMC Genomics">
        <title>Comparative genomics reveals Cyclospora cayetanensis possesses coccidia-like metabolism and invasion components but unique surface antigens.</title>
        <authorList>
            <person name="Liu S."/>
            <person name="Wang L."/>
            <person name="Zheng H."/>
            <person name="Xu Z."/>
            <person name="Roellig D.M."/>
            <person name="Li N."/>
            <person name="Frace M.A."/>
            <person name="Tang K."/>
            <person name="Arrowood M.J."/>
            <person name="Moss D.M."/>
            <person name="Zhang L."/>
            <person name="Feng Y."/>
            <person name="Xiao L."/>
        </authorList>
    </citation>
    <scope>NUCLEOTIDE SEQUENCE [LARGE SCALE GENOMIC DNA]</scope>
    <source>
        <strain evidence="3 4">CHN_HEN01</strain>
    </source>
</reference>